<evidence type="ECO:0000256" key="7">
    <source>
        <dbReference type="ARBA" id="ARBA00023170"/>
    </source>
</evidence>
<keyword evidence="8 9" id="KW-0807">Transducer</keyword>
<evidence type="ECO:0000256" key="5">
    <source>
        <dbReference type="ARBA" id="ARBA00023040"/>
    </source>
</evidence>
<dbReference type="PROSITE" id="PS50262">
    <property type="entry name" value="G_PROTEIN_RECEP_F1_2"/>
    <property type="match status" value="1"/>
</dbReference>
<reference evidence="13" key="1">
    <citation type="journal article" date="2002" name="Science">
        <title>The draft genome of Ciona intestinalis: insights into chordate and vertebrate origins.</title>
        <authorList>
            <person name="Dehal P."/>
            <person name="Satou Y."/>
            <person name="Campbell R.K."/>
            <person name="Chapman J."/>
            <person name="Degnan B."/>
            <person name="De Tomaso A."/>
            <person name="Davidson B."/>
            <person name="Di Gregorio A."/>
            <person name="Gelpke M."/>
            <person name="Goodstein D.M."/>
            <person name="Harafuji N."/>
            <person name="Hastings K.E."/>
            <person name="Ho I."/>
            <person name="Hotta K."/>
            <person name="Huang W."/>
            <person name="Kawashima T."/>
            <person name="Lemaire P."/>
            <person name="Martinez D."/>
            <person name="Meinertzhagen I.A."/>
            <person name="Necula S."/>
            <person name="Nonaka M."/>
            <person name="Putnam N."/>
            <person name="Rash S."/>
            <person name="Saiga H."/>
            <person name="Satake M."/>
            <person name="Terry A."/>
            <person name="Yamada L."/>
            <person name="Wang H.G."/>
            <person name="Awazu S."/>
            <person name="Azumi K."/>
            <person name="Boore J."/>
            <person name="Branno M."/>
            <person name="Chin-Bow S."/>
            <person name="DeSantis R."/>
            <person name="Doyle S."/>
            <person name="Francino P."/>
            <person name="Keys D.N."/>
            <person name="Haga S."/>
            <person name="Hayashi H."/>
            <person name="Hino K."/>
            <person name="Imai K.S."/>
            <person name="Inaba K."/>
            <person name="Kano S."/>
            <person name="Kobayashi K."/>
            <person name="Kobayashi M."/>
            <person name="Lee B.I."/>
            <person name="Makabe K.W."/>
            <person name="Manohar C."/>
            <person name="Matassi G."/>
            <person name="Medina M."/>
            <person name="Mochizuki Y."/>
            <person name="Mount S."/>
            <person name="Morishita T."/>
            <person name="Miura S."/>
            <person name="Nakayama A."/>
            <person name="Nishizaka S."/>
            <person name="Nomoto H."/>
            <person name="Ohta F."/>
            <person name="Oishi K."/>
            <person name="Rigoutsos I."/>
            <person name="Sano M."/>
            <person name="Sasaki A."/>
            <person name="Sasakura Y."/>
            <person name="Shoguchi E."/>
            <person name="Shin-i T."/>
            <person name="Spagnuolo A."/>
            <person name="Stainier D."/>
            <person name="Suzuki M.M."/>
            <person name="Tassy O."/>
            <person name="Takatori N."/>
            <person name="Tokuoka M."/>
            <person name="Yagi K."/>
            <person name="Yoshizaki F."/>
            <person name="Wada S."/>
            <person name="Zhang C."/>
            <person name="Hyatt P.D."/>
            <person name="Larimer F."/>
            <person name="Detter C."/>
            <person name="Doggett N."/>
            <person name="Glavina T."/>
            <person name="Hawkins T."/>
            <person name="Richardson P."/>
            <person name="Lucas S."/>
            <person name="Kohara Y."/>
            <person name="Levine M."/>
            <person name="Satoh N."/>
            <person name="Rokhsar D.S."/>
        </authorList>
    </citation>
    <scope>NUCLEOTIDE SEQUENCE [LARGE SCALE GENOMIC DNA]</scope>
</reference>
<keyword evidence="4 10" id="KW-1133">Transmembrane helix</keyword>
<dbReference type="GO" id="GO:0043005">
    <property type="term" value="C:neuron projection"/>
    <property type="evidence" value="ECO:0000318"/>
    <property type="project" value="GO_Central"/>
</dbReference>
<comment type="similarity">
    <text evidence="9">Belongs to the G-protein coupled receptor 1 family.</text>
</comment>
<name>F6TZ58_CIOIN</name>
<comment type="subcellular location">
    <subcellularLocation>
        <location evidence="1">Cell membrane</location>
        <topology evidence="1">Multi-pass membrane protein</topology>
    </subcellularLocation>
</comment>
<feature type="domain" description="G-protein coupled receptors family 1 profile" evidence="11">
    <location>
        <begin position="1"/>
        <end position="79"/>
    </location>
</feature>
<dbReference type="HOGENOM" id="CLU_1590127_0_0_1"/>
<feature type="transmembrane region" description="Helical" evidence="10">
    <location>
        <begin position="21"/>
        <end position="39"/>
    </location>
</feature>
<evidence type="ECO:0000256" key="6">
    <source>
        <dbReference type="ARBA" id="ARBA00023136"/>
    </source>
</evidence>
<evidence type="ECO:0000256" key="4">
    <source>
        <dbReference type="ARBA" id="ARBA00022989"/>
    </source>
</evidence>
<dbReference type="Ensembl" id="ENSCINT00000026225.2">
    <property type="protein sequence ID" value="ENSCINP00000025979.2"/>
    <property type="gene ID" value="ENSCING00000014343.2"/>
</dbReference>
<organism evidence="12 13">
    <name type="scientific">Ciona intestinalis</name>
    <name type="common">Transparent sea squirt</name>
    <name type="synonym">Ascidia intestinalis</name>
    <dbReference type="NCBI Taxonomy" id="7719"/>
    <lineage>
        <taxon>Eukaryota</taxon>
        <taxon>Metazoa</taxon>
        <taxon>Chordata</taxon>
        <taxon>Tunicata</taxon>
        <taxon>Ascidiacea</taxon>
        <taxon>Phlebobranchia</taxon>
        <taxon>Cionidae</taxon>
        <taxon>Ciona</taxon>
    </lineage>
</organism>
<dbReference type="Pfam" id="PF00001">
    <property type="entry name" value="7tm_1"/>
    <property type="match status" value="1"/>
</dbReference>
<evidence type="ECO:0000259" key="11">
    <source>
        <dbReference type="PROSITE" id="PS50262"/>
    </source>
</evidence>
<evidence type="ECO:0000256" key="10">
    <source>
        <dbReference type="SAM" id="Phobius"/>
    </source>
</evidence>
<protein>
    <recommendedName>
        <fullName evidence="11">G-protein coupled receptors family 1 profile domain-containing protein</fullName>
    </recommendedName>
</protein>
<dbReference type="Gene3D" id="1.20.1070.10">
    <property type="entry name" value="Rhodopsin 7-helix transmembrane proteins"/>
    <property type="match status" value="1"/>
</dbReference>
<dbReference type="InParanoid" id="F6TZ58"/>
<proteinExistence type="inferred from homology"/>
<dbReference type="PRINTS" id="PR00237">
    <property type="entry name" value="GPCRRHODOPSN"/>
</dbReference>
<dbReference type="PANTHER" id="PTHR24229:SF109">
    <property type="entry name" value="SOMATOSTATIN RECEPTOR TYPE 2-LIKE"/>
    <property type="match status" value="1"/>
</dbReference>
<evidence type="ECO:0000256" key="9">
    <source>
        <dbReference type="RuleBase" id="RU000688"/>
    </source>
</evidence>
<accession>F6TZ58</accession>
<dbReference type="InterPro" id="IPR017452">
    <property type="entry name" value="GPCR_Rhodpsn_7TM"/>
</dbReference>
<keyword evidence="13" id="KW-1185">Reference proteome</keyword>
<keyword evidence="3 9" id="KW-0812">Transmembrane</keyword>
<dbReference type="AlphaFoldDB" id="F6TZ58"/>
<dbReference type="GO" id="GO:0042923">
    <property type="term" value="F:neuropeptide binding"/>
    <property type="evidence" value="ECO:0000318"/>
    <property type="project" value="GO_Central"/>
</dbReference>
<keyword evidence="7 9" id="KW-0675">Receptor</keyword>
<dbReference type="InterPro" id="IPR000276">
    <property type="entry name" value="GPCR_Rhodpsn"/>
</dbReference>
<reference evidence="12" key="3">
    <citation type="submission" date="2025-09" db="UniProtKB">
        <authorList>
            <consortium name="Ensembl"/>
        </authorList>
    </citation>
    <scope>IDENTIFICATION</scope>
</reference>
<keyword evidence="5 9" id="KW-0297">G-protein coupled receptor</keyword>
<dbReference type="PANTHER" id="PTHR24229">
    <property type="entry name" value="NEUROPEPTIDES RECEPTOR"/>
    <property type="match status" value="1"/>
</dbReference>
<evidence type="ECO:0000256" key="2">
    <source>
        <dbReference type="ARBA" id="ARBA00022475"/>
    </source>
</evidence>
<evidence type="ECO:0000256" key="1">
    <source>
        <dbReference type="ARBA" id="ARBA00004651"/>
    </source>
</evidence>
<evidence type="ECO:0000256" key="8">
    <source>
        <dbReference type="ARBA" id="ARBA00023224"/>
    </source>
</evidence>
<dbReference type="SUPFAM" id="SSF81321">
    <property type="entry name" value="Family A G protein-coupled receptor-like"/>
    <property type="match status" value="1"/>
</dbReference>
<dbReference type="GO" id="GO:0007218">
    <property type="term" value="P:neuropeptide signaling pathway"/>
    <property type="evidence" value="ECO:0000318"/>
    <property type="project" value="GO_Central"/>
</dbReference>
<sequence length="168" mass="19743">MLEDNNGGWKYPEWMCKGKETILFLNYYASILFLTIMALDRYVAVCKSFSPLFRNLREIRVAVVASIVIWIICLLMTIPVIKYSHKVGVKGNCTCGYKFPHFNLNEDLLPFSGDEKHCNNPEEILQNYDYEATDLYLHMNNESHYDVTIENHYDVTMNDVDLLHCHYW</sequence>
<evidence type="ECO:0000313" key="12">
    <source>
        <dbReference type="Ensembl" id="ENSCINP00000025979.2"/>
    </source>
</evidence>
<reference evidence="12" key="2">
    <citation type="submission" date="2025-08" db="UniProtKB">
        <authorList>
            <consortium name="Ensembl"/>
        </authorList>
    </citation>
    <scope>IDENTIFICATION</scope>
</reference>
<evidence type="ECO:0000313" key="13">
    <source>
        <dbReference type="Proteomes" id="UP000008144"/>
    </source>
</evidence>
<dbReference type="GO" id="GO:0004930">
    <property type="term" value="F:G protein-coupled receptor activity"/>
    <property type="evidence" value="ECO:0000318"/>
    <property type="project" value="GO_Central"/>
</dbReference>
<evidence type="ECO:0000256" key="3">
    <source>
        <dbReference type="ARBA" id="ARBA00022692"/>
    </source>
</evidence>
<keyword evidence="6 10" id="KW-0472">Membrane</keyword>
<keyword evidence="2" id="KW-1003">Cell membrane</keyword>
<dbReference type="Proteomes" id="UP000008144">
    <property type="component" value="Unassembled WGS sequence"/>
</dbReference>
<dbReference type="PROSITE" id="PS00237">
    <property type="entry name" value="G_PROTEIN_RECEP_F1_1"/>
    <property type="match status" value="1"/>
</dbReference>
<dbReference type="GO" id="GO:0005886">
    <property type="term" value="C:plasma membrane"/>
    <property type="evidence" value="ECO:0000318"/>
    <property type="project" value="GO_Central"/>
</dbReference>
<feature type="transmembrane region" description="Helical" evidence="10">
    <location>
        <begin position="59"/>
        <end position="81"/>
    </location>
</feature>